<dbReference type="Gene3D" id="3.40.50.300">
    <property type="entry name" value="P-loop containing nucleotide triphosphate hydrolases"/>
    <property type="match status" value="1"/>
</dbReference>
<dbReference type="STRING" id="1977882.B9T28_14585"/>
<dbReference type="Proteomes" id="UP000242765">
    <property type="component" value="Unassembled WGS sequence"/>
</dbReference>
<dbReference type="Gene3D" id="1.25.40.10">
    <property type="entry name" value="Tetratricopeptide repeat domain"/>
    <property type="match status" value="1"/>
</dbReference>
<protein>
    <recommendedName>
        <fullName evidence="3">NB-ARC domain-containing protein</fullName>
    </recommendedName>
</protein>
<dbReference type="InterPro" id="IPR027417">
    <property type="entry name" value="P-loop_NTPase"/>
</dbReference>
<sequence length="885" mass="102108">MVLFALEQAIGELVLDKEIVDIPDSIIQEISERETLKGRSFDPSQIKDVVEATYLDELFRIAINASKNDSKCNLIKYLYSLFHNFEVYLIRNAVSHPNRKFLDYYWYRLAALATDPVVDLLDLKKVKNAFVSAQEGILEDPPEEWINRIIWQTPNNLPKNFEHAITGLIGRQKESKQLESFILHPRINTVALVAPGGLGKTALALDLLQNWVHSPNTLKHLDGVIFITLKTEKLTANGIQTLSAIQTLEELKGKIVDSFNEVFDEEETNFTDCLKNNEEKHILLCIDNLETILRDEQEIFEDFNNTLPLNWKVLITSRVTVENTKTLSLQPLDNKNGEILARKYQQSKGMVALDQHTYSEIASRCFCNPLAIRLTIDLINLGKDIPTSLNNAQKSIGEFSYNNLIESLNEVSIQILEAIFVETNSTRASLCNLLEKNLDEISDSIGELSRTSLIIKSSKDDVEIYSLNDSIKELLLVSPRNMLTRGQVQRKILEQKTKVREIDFHQEKNQYPIWHRDFISVDTPEALKILVKEINKIVNKKHLQDYSILTDIFRKLKDQEMVFSEYSIYHKSMAKMLGKLKDNTGQETSILRGLAISPEDPSIIYMLARYYADQGDYENSSQQYEKLIDMGWIKTDEVNIGFSKTIYNGYFLSLIYGKKSDIILEKTKDWKEQGPFIPLIGVYRATAWKRISETYAPDQINDKESSLNSALKIFDDIFRNYGYFNEACKQATKTFEEVVFYCNNNFSNPSKIKEFLDIIYKHFISVSENHLTYNWSDLLIKFKNLDFKDNPFNQENTLQSRKSEVIKKFLDGIQENSYKFVRITQKNEYTLFALDCNDTSYFLHKNQFSGPSHWKSLTNSDILKILPYPPDSKKPAIKVRNAYST</sequence>
<evidence type="ECO:0008006" key="3">
    <source>
        <dbReference type="Google" id="ProtNLM"/>
    </source>
</evidence>
<gene>
    <name evidence="1" type="ORF">B9T28_14585</name>
</gene>
<keyword evidence="2" id="KW-1185">Reference proteome</keyword>
<dbReference type="AlphaFoldDB" id="A0A1Y3C9B7"/>
<name>A0A1Y3C9B7_9GAMM</name>
<organism evidence="1 2">
    <name type="scientific">Acinetobacter silvestris</name>
    <dbReference type="NCBI Taxonomy" id="1977882"/>
    <lineage>
        <taxon>Bacteria</taxon>
        <taxon>Pseudomonadati</taxon>
        <taxon>Pseudomonadota</taxon>
        <taxon>Gammaproteobacteria</taxon>
        <taxon>Moraxellales</taxon>
        <taxon>Moraxellaceae</taxon>
        <taxon>Acinetobacter</taxon>
    </lineage>
</organism>
<dbReference type="SUPFAM" id="SSF52540">
    <property type="entry name" value="P-loop containing nucleoside triphosphate hydrolases"/>
    <property type="match status" value="1"/>
</dbReference>
<dbReference type="EMBL" id="NEGB01000014">
    <property type="protein sequence ID" value="OTG62234.1"/>
    <property type="molecule type" value="Genomic_DNA"/>
</dbReference>
<evidence type="ECO:0000313" key="1">
    <source>
        <dbReference type="EMBL" id="OTG62234.1"/>
    </source>
</evidence>
<accession>A0A1Y3C9B7</accession>
<reference evidence="1 2" key="1">
    <citation type="submission" date="2017-04" db="EMBL/GenBank/DDBJ databases">
        <title>High diversity of culturable Acinetobacter species in natural soil and water ecosystems.</title>
        <authorList>
            <person name="Nemec A."/>
            <person name="Radolfova-Krizova L."/>
        </authorList>
    </citation>
    <scope>NUCLEOTIDE SEQUENCE [LARGE SCALE GENOMIC DNA]</scope>
    <source>
        <strain evidence="1 2">ANC 4999</strain>
    </source>
</reference>
<proteinExistence type="predicted"/>
<evidence type="ECO:0000313" key="2">
    <source>
        <dbReference type="Proteomes" id="UP000242765"/>
    </source>
</evidence>
<comment type="caution">
    <text evidence="1">The sequence shown here is derived from an EMBL/GenBank/DDBJ whole genome shotgun (WGS) entry which is preliminary data.</text>
</comment>
<dbReference type="InterPro" id="IPR011990">
    <property type="entry name" value="TPR-like_helical_dom_sf"/>
</dbReference>